<organism evidence="1 2">
    <name type="scientific">Ancylostoma ceylanicum</name>
    <dbReference type="NCBI Taxonomy" id="53326"/>
    <lineage>
        <taxon>Eukaryota</taxon>
        <taxon>Metazoa</taxon>
        <taxon>Ecdysozoa</taxon>
        <taxon>Nematoda</taxon>
        <taxon>Chromadorea</taxon>
        <taxon>Rhabditida</taxon>
        <taxon>Rhabditina</taxon>
        <taxon>Rhabditomorpha</taxon>
        <taxon>Strongyloidea</taxon>
        <taxon>Ancylostomatidae</taxon>
        <taxon>Ancylostomatinae</taxon>
        <taxon>Ancylostoma</taxon>
    </lineage>
</organism>
<keyword evidence="2" id="KW-1185">Reference proteome</keyword>
<sequence length="72" mass="8084">MAVNRRAMNLAAATCTESRFHQAIFKERVGIVHAVFCDIRLLPAHMDNVAMAASYIVIKVDVFRNVIIVLLK</sequence>
<dbReference type="AlphaFoldDB" id="A0A0D6M7B5"/>
<reference evidence="1 2" key="1">
    <citation type="submission" date="2013-05" db="EMBL/GenBank/DDBJ databases">
        <title>Draft genome of the parasitic nematode Anyclostoma ceylanicum.</title>
        <authorList>
            <person name="Mitreva M."/>
        </authorList>
    </citation>
    <scope>NUCLEOTIDE SEQUENCE [LARGE SCALE GENOMIC DNA]</scope>
</reference>
<evidence type="ECO:0000313" key="1">
    <source>
        <dbReference type="EMBL" id="EPB80010.1"/>
    </source>
</evidence>
<gene>
    <name evidence="1" type="ORF">ANCCEY_00833</name>
</gene>
<evidence type="ECO:0000313" key="2">
    <source>
        <dbReference type="Proteomes" id="UP000054495"/>
    </source>
</evidence>
<dbReference type="EMBL" id="KE124785">
    <property type="protein sequence ID" value="EPB80010.1"/>
    <property type="molecule type" value="Genomic_DNA"/>
</dbReference>
<protein>
    <submittedName>
        <fullName evidence="1">Uncharacterized protein</fullName>
    </submittedName>
</protein>
<dbReference type="Proteomes" id="UP000054495">
    <property type="component" value="Unassembled WGS sequence"/>
</dbReference>
<name>A0A0D6M7B5_9BILA</name>
<accession>A0A0D6M7B5</accession>
<proteinExistence type="predicted"/>